<dbReference type="Proteomes" id="UP000736672">
    <property type="component" value="Unassembled WGS sequence"/>
</dbReference>
<name>A0A9P9L5E9_FUSSL</name>
<reference evidence="2" key="1">
    <citation type="journal article" date="2021" name="Nat. Commun.">
        <title>Genetic determinants of endophytism in the Arabidopsis root mycobiome.</title>
        <authorList>
            <person name="Mesny F."/>
            <person name="Miyauchi S."/>
            <person name="Thiergart T."/>
            <person name="Pickel B."/>
            <person name="Atanasova L."/>
            <person name="Karlsson M."/>
            <person name="Huettel B."/>
            <person name="Barry K.W."/>
            <person name="Haridas S."/>
            <person name="Chen C."/>
            <person name="Bauer D."/>
            <person name="Andreopoulos W."/>
            <person name="Pangilinan J."/>
            <person name="LaButti K."/>
            <person name="Riley R."/>
            <person name="Lipzen A."/>
            <person name="Clum A."/>
            <person name="Drula E."/>
            <person name="Henrissat B."/>
            <person name="Kohler A."/>
            <person name="Grigoriev I.V."/>
            <person name="Martin F.M."/>
            <person name="Hacquard S."/>
        </authorList>
    </citation>
    <scope>NUCLEOTIDE SEQUENCE</scope>
    <source>
        <strain evidence="2">FSSC 5 MPI-SDFR-AT-0091</strain>
    </source>
</reference>
<keyword evidence="3" id="KW-1185">Reference proteome</keyword>
<evidence type="ECO:0000313" key="2">
    <source>
        <dbReference type="EMBL" id="KAH7274501.1"/>
    </source>
</evidence>
<evidence type="ECO:0000256" key="1">
    <source>
        <dbReference type="SAM" id="MobiDB-lite"/>
    </source>
</evidence>
<proteinExistence type="predicted"/>
<sequence>MPSLSSRKGSLDRWMSLVQPQHQSTSRQSDDASFHQGYLEFRVSPVYSAPMMLNISGTGRPVPVDFRVCCPTNVREQLSLSISVFELHRLQDMDRFGNSPLGPRAVAFYDGPRLRVCSNLWTVSCLARLARAGEGGDAAANGPRAANFGWSFPSDPGLIVTALQWHCSGTNVTGASVGCVGSQRNHARTHASHRALPSPSFPTHTQPRRSPRHLILSTSCTMTECVHFGRPSDRVALTRRVHVALTNIKLIHARS</sequence>
<protein>
    <submittedName>
        <fullName evidence="2">Uncharacterized protein</fullName>
    </submittedName>
</protein>
<organism evidence="2 3">
    <name type="scientific">Fusarium solani</name>
    <name type="common">Filamentous fungus</name>
    <dbReference type="NCBI Taxonomy" id="169388"/>
    <lineage>
        <taxon>Eukaryota</taxon>
        <taxon>Fungi</taxon>
        <taxon>Dikarya</taxon>
        <taxon>Ascomycota</taxon>
        <taxon>Pezizomycotina</taxon>
        <taxon>Sordariomycetes</taxon>
        <taxon>Hypocreomycetidae</taxon>
        <taxon>Hypocreales</taxon>
        <taxon>Nectriaceae</taxon>
        <taxon>Fusarium</taxon>
        <taxon>Fusarium solani species complex</taxon>
    </lineage>
</organism>
<evidence type="ECO:0000313" key="3">
    <source>
        <dbReference type="Proteomes" id="UP000736672"/>
    </source>
</evidence>
<accession>A0A9P9L5E9</accession>
<dbReference type="EMBL" id="JAGTJS010000002">
    <property type="protein sequence ID" value="KAH7274501.1"/>
    <property type="molecule type" value="Genomic_DNA"/>
</dbReference>
<dbReference type="AlphaFoldDB" id="A0A9P9L5E9"/>
<feature type="region of interest" description="Disordered" evidence="1">
    <location>
        <begin position="183"/>
        <end position="210"/>
    </location>
</feature>
<gene>
    <name evidence="2" type="ORF">B0J15DRAFT_131929</name>
</gene>
<comment type="caution">
    <text evidence="2">The sequence shown here is derived from an EMBL/GenBank/DDBJ whole genome shotgun (WGS) entry which is preliminary data.</text>
</comment>